<dbReference type="EMBL" id="FXYF01000003">
    <property type="protein sequence ID" value="SMX37872.1"/>
    <property type="molecule type" value="Genomic_DNA"/>
</dbReference>
<feature type="chain" id="PRO_5013189729" evidence="1">
    <location>
        <begin position="26"/>
        <end position="97"/>
    </location>
</feature>
<proteinExistence type="predicted"/>
<evidence type="ECO:0000256" key="1">
    <source>
        <dbReference type="SAM" id="SignalP"/>
    </source>
</evidence>
<evidence type="ECO:0000313" key="3">
    <source>
        <dbReference type="Proteomes" id="UP000207598"/>
    </source>
</evidence>
<dbReference type="AlphaFoldDB" id="A0A238K6Y9"/>
<sequence>MQRVGWIRAAMGAVLCGGLAVSAVAQGSPTDGTELQMRAVTVKDQNQLRGYFGDKWEPGEVRDKAAQVCAEAGMRLVYFQPGNTDSSRRTQFAAVCQ</sequence>
<protein>
    <submittedName>
        <fullName evidence="2">Uncharacterized protein</fullName>
    </submittedName>
</protein>
<feature type="signal peptide" evidence="1">
    <location>
        <begin position="1"/>
        <end position="25"/>
    </location>
</feature>
<keyword evidence="1" id="KW-0732">Signal</keyword>
<name>A0A238K6Y9_9RHOB</name>
<keyword evidence="3" id="KW-1185">Reference proteome</keyword>
<dbReference type="RefSeq" id="WP_176445085.1">
    <property type="nucleotide sequence ID" value="NZ_FXYF01000003.1"/>
</dbReference>
<gene>
    <name evidence="2" type="ORF">MAA8898_01290</name>
</gene>
<evidence type="ECO:0000313" key="2">
    <source>
        <dbReference type="EMBL" id="SMX37872.1"/>
    </source>
</evidence>
<organism evidence="2 3">
    <name type="scientific">Maliponia aquimaris</name>
    <dbReference type="NCBI Taxonomy" id="1673631"/>
    <lineage>
        <taxon>Bacteria</taxon>
        <taxon>Pseudomonadati</taxon>
        <taxon>Pseudomonadota</taxon>
        <taxon>Alphaproteobacteria</taxon>
        <taxon>Rhodobacterales</taxon>
        <taxon>Paracoccaceae</taxon>
        <taxon>Maliponia</taxon>
    </lineage>
</organism>
<dbReference type="Proteomes" id="UP000207598">
    <property type="component" value="Unassembled WGS sequence"/>
</dbReference>
<accession>A0A238K6Y9</accession>
<reference evidence="2 3" key="1">
    <citation type="submission" date="2017-05" db="EMBL/GenBank/DDBJ databases">
        <authorList>
            <person name="Song R."/>
            <person name="Chenine A.L."/>
            <person name="Ruprecht R.M."/>
        </authorList>
    </citation>
    <scope>NUCLEOTIDE SEQUENCE [LARGE SCALE GENOMIC DNA]</scope>
    <source>
        <strain evidence="2 3">CECT 8898</strain>
    </source>
</reference>